<evidence type="ECO:0000313" key="3">
    <source>
        <dbReference type="Proteomes" id="UP000656077"/>
    </source>
</evidence>
<name>A0A964RMH2_9CLOT</name>
<evidence type="ECO:0000256" key="1">
    <source>
        <dbReference type="SAM" id="Coils"/>
    </source>
</evidence>
<dbReference type="EMBL" id="WSRQ01000016">
    <property type="protein sequence ID" value="MVX64399.1"/>
    <property type="molecule type" value="Genomic_DNA"/>
</dbReference>
<dbReference type="AlphaFoldDB" id="A0A964RMH2"/>
<reference evidence="2" key="1">
    <citation type="submission" date="2019-12" db="EMBL/GenBank/DDBJ databases">
        <title>Microbes associate with the intestines of laboratory mice.</title>
        <authorList>
            <person name="Navarre W."/>
            <person name="Wong E."/>
        </authorList>
    </citation>
    <scope>NUCLEOTIDE SEQUENCE</scope>
    <source>
        <strain evidence="2">NM79_F5</strain>
    </source>
</reference>
<dbReference type="Proteomes" id="UP000656077">
    <property type="component" value="Unassembled WGS sequence"/>
</dbReference>
<keyword evidence="1" id="KW-0175">Coiled coil</keyword>
<comment type="caution">
    <text evidence="2">The sequence shown here is derived from an EMBL/GenBank/DDBJ whole genome shotgun (WGS) entry which is preliminary data.</text>
</comment>
<gene>
    <name evidence="2" type="ORF">GKZ28_11925</name>
</gene>
<feature type="coiled-coil region" evidence="1">
    <location>
        <begin position="174"/>
        <end position="205"/>
    </location>
</feature>
<evidence type="ECO:0000313" key="2">
    <source>
        <dbReference type="EMBL" id="MVX64399.1"/>
    </source>
</evidence>
<dbReference type="RefSeq" id="WP_160359351.1">
    <property type="nucleotide sequence ID" value="NZ_WSRQ01000016.1"/>
</dbReference>
<protein>
    <submittedName>
        <fullName evidence="2">Uncharacterized protein</fullName>
    </submittedName>
</protein>
<accession>A0A964RMH2</accession>
<organism evidence="2 3">
    <name type="scientific">Clostridium chromiireducens</name>
    <dbReference type="NCBI Taxonomy" id="225345"/>
    <lineage>
        <taxon>Bacteria</taxon>
        <taxon>Bacillati</taxon>
        <taxon>Bacillota</taxon>
        <taxon>Clostridia</taxon>
        <taxon>Eubacteriales</taxon>
        <taxon>Clostridiaceae</taxon>
        <taxon>Clostridium</taxon>
    </lineage>
</organism>
<proteinExistence type="predicted"/>
<sequence length="369" mass="43450">MNIKKYKKAVDDLIAEVQKDYDFKNSEYRKRLSNKNEIQKLVVTQVVKDKQEAINIIEKVDMLRLFGIFHHLDEEFECDFIKSQYKISFLSDSEEDAKNKLEEEKKAFNENEVIEISSHKRFNGIITDIYLKGHNTKAIITKYKDKYILNVGDMQLNNINLYSMIMNCDSNQAIKELCELLAIEIEEIEKIRRKYNDNLRFLDELDKLDKNEYENLFQLLRKGKLNYFNNLRILINAGLDRLYVHNEVCSNKDKVLSIGNRKLAEISPQKKSSVNQIINALSVLGFLEKIKKKDTDISYKSKEVKDISIYYIPEFNKYLLDIAEERARRLLSIDKSIDGDEITRVSDFTEKVCLIKFGEEITKKVYLKE</sequence>